<keyword evidence="4" id="KW-0853">WD repeat</keyword>
<gene>
    <name evidence="7" type="ORF">BCR35DRAFT_304358</name>
</gene>
<feature type="compositionally biased region" description="Acidic residues" evidence="5">
    <location>
        <begin position="538"/>
        <end position="555"/>
    </location>
</feature>
<evidence type="ECO:0000256" key="2">
    <source>
        <dbReference type="ARBA" id="ARBA00023242"/>
    </source>
</evidence>
<feature type="compositionally biased region" description="Acidic residues" evidence="5">
    <location>
        <begin position="805"/>
        <end position="830"/>
    </location>
</feature>
<keyword evidence="2" id="KW-0539">Nucleus</keyword>
<dbReference type="OrthoDB" id="30195at2759"/>
<evidence type="ECO:0000313" key="8">
    <source>
        <dbReference type="Proteomes" id="UP000193467"/>
    </source>
</evidence>
<dbReference type="InParanoid" id="A0A1Y2FA41"/>
<dbReference type="InterPro" id="IPR036322">
    <property type="entry name" value="WD40_repeat_dom_sf"/>
</dbReference>
<feature type="region of interest" description="Disordered" evidence="5">
    <location>
        <begin position="708"/>
        <end position="830"/>
    </location>
</feature>
<evidence type="ECO:0000259" key="6">
    <source>
        <dbReference type="Pfam" id="PF04003"/>
    </source>
</evidence>
<dbReference type="InterPro" id="IPR052414">
    <property type="entry name" value="U3_snoRNA-assoc_WDR"/>
</dbReference>
<dbReference type="InterPro" id="IPR015943">
    <property type="entry name" value="WD40/YVTN_repeat-like_dom_sf"/>
</dbReference>
<dbReference type="GO" id="GO:0032040">
    <property type="term" value="C:small-subunit processome"/>
    <property type="evidence" value="ECO:0007669"/>
    <property type="project" value="UniProtKB-ARBA"/>
</dbReference>
<dbReference type="Pfam" id="PF04003">
    <property type="entry name" value="Utp12"/>
    <property type="match status" value="1"/>
</dbReference>
<comment type="subcellular location">
    <subcellularLocation>
        <location evidence="1">Nucleus</location>
    </subcellularLocation>
</comment>
<reference evidence="7 8" key="1">
    <citation type="submission" date="2016-07" db="EMBL/GenBank/DDBJ databases">
        <title>Pervasive Adenine N6-methylation of Active Genes in Fungi.</title>
        <authorList>
            <consortium name="DOE Joint Genome Institute"/>
            <person name="Mondo S.J."/>
            <person name="Dannebaum R.O."/>
            <person name="Kuo R.C."/>
            <person name="Labutti K."/>
            <person name="Haridas S."/>
            <person name="Kuo A."/>
            <person name="Salamov A."/>
            <person name="Ahrendt S.R."/>
            <person name="Lipzen A."/>
            <person name="Sullivan W."/>
            <person name="Andreopoulos W.B."/>
            <person name="Clum A."/>
            <person name="Lindquist E."/>
            <person name="Daum C."/>
            <person name="Ramamoorthy G.K."/>
            <person name="Gryganskyi A."/>
            <person name="Culley D."/>
            <person name="Magnuson J.K."/>
            <person name="James T.Y."/>
            <person name="O'Malley M.A."/>
            <person name="Stajich J.E."/>
            <person name="Spatafora J.W."/>
            <person name="Visel A."/>
            <person name="Grigoriev I.V."/>
        </authorList>
    </citation>
    <scope>NUCLEOTIDE SEQUENCE [LARGE SCALE GENOMIC DNA]</scope>
    <source>
        <strain evidence="7 8">62-1032</strain>
    </source>
</reference>
<organism evidence="7 8">
    <name type="scientific">Leucosporidium creatinivorum</name>
    <dbReference type="NCBI Taxonomy" id="106004"/>
    <lineage>
        <taxon>Eukaryota</taxon>
        <taxon>Fungi</taxon>
        <taxon>Dikarya</taxon>
        <taxon>Basidiomycota</taxon>
        <taxon>Pucciniomycotina</taxon>
        <taxon>Microbotryomycetes</taxon>
        <taxon>Leucosporidiales</taxon>
        <taxon>Leucosporidium</taxon>
    </lineage>
</organism>
<dbReference type="PROSITE" id="PS50082">
    <property type="entry name" value="WD_REPEATS_2"/>
    <property type="match status" value="1"/>
</dbReference>
<dbReference type="PANTHER" id="PTHR44267:SF1">
    <property type="entry name" value="WD REPEAT-CONTAINING PROTEIN 43"/>
    <property type="match status" value="1"/>
</dbReference>
<comment type="similarity">
    <text evidence="3">Belongs to the UTP5 family.</text>
</comment>
<dbReference type="GO" id="GO:0000462">
    <property type="term" value="P:maturation of SSU-rRNA from tricistronic rRNA transcript (SSU-rRNA, 5.8S rRNA, LSU-rRNA)"/>
    <property type="evidence" value="ECO:0007669"/>
    <property type="project" value="TreeGrafter"/>
</dbReference>
<comment type="caution">
    <text evidence="7">The sequence shown here is derived from an EMBL/GenBank/DDBJ whole genome shotgun (WGS) entry which is preliminary data.</text>
</comment>
<sequence length="830" mass="87083">MGKKQQPKSVARTTTITPASTSTVLTAFSPSVASASPLKSSLYYAHLLRAPDAHTLRIYEISTGKCISRWASNALGDDEDQEQRVASFEWSLIPAPAAAEATEAPAEAEGKRGKKRRKSDSTPTAAAGADEAARQQQPKLVLALGLENGSILLWSPNGATPITLSHSSSSSPVTALASPVGEGSAGHLWSAHEDGAVRVWDLVSGQLVGKASGIVEAKKWDDLAVRYEAAEAGDKKRSVQLVLSHLSLHVYSLSIGGASKKDKVKDLKTTEIGRCTGHVEAGFVRWTGRSAASPSTSAMEDDSTSDSLSFLSYSPADRFVQFWTLPLSSSTRAEGALAARLALDSGVQTVALGSSRTEEEQIIAAIDSVGKVALARVPFTFPQPSTKGKKAAGVVALPIESEISGRGGEGAGVSETAFGGAEGQVVVCRGGVKPVFESVAFADEAGAWNAKVELEKAGSGLLNATAEDNAGAPAPTRYSEAETSAVRSADAVAELNSDDEDFANSGELDVDMAEPTLADRLKAMNVSKLAQSGIDAAGSDEEDVDVADEDEEEDALPTGPSVPATTLTTTLIQALHSSDAPLLESCLSHTSAPLIRSTVKRLPSGSLVLGLLEALVERLGTGKKGAQGNASVKRARGLIEWVRQVLIVHVGFLVTIPSLVNRLATLHASLTSRLALQPTLIALNGRLELVMSQIDLRQERAAQRAELAAAMPKATGGRKYVEGESDESGSDDEGEMDDEDDEEEGSVEDVVLGSGDEEEMDSEDEVDDDGMGFDDDEDDEDDDEEEGGRPRANGRGIKMGVADLLDLEASDDESDGESDDGQDESDEDSE</sequence>
<dbReference type="SUPFAM" id="SSF50978">
    <property type="entry name" value="WD40 repeat-like"/>
    <property type="match status" value="1"/>
</dbReference>
<feature type="region of interest" description="Disordered" evidence="5">
    <location>
        <begin position="98"/>
        <end position="133"/>
    </location>
</feature>
<dbReference type="InterPro" id="IPR007148">
    <property type="entry name" value="SSU_processome_Utp12"/>
</dbReference>
<feature type="region of interest" description="Disordered" evidence="5">
    <location>
        <begin position="532"/>
        <end position="564"/>
    </location>
</feature>
<dbReference type="AlphaFoldDB" id="A0A1Y2FA41"/>
<dbReference type="EMBL" id="MCGR01000024">
    <property type="protein sequence ID" value="ORY80778.1"/>
    <property type="molecule type" value="Genomic_DNA"/>
</dbReference>
<feature type="repeat" description="WD" evidence="4">
    <location>
        <begin position="188"/>
        <end position="210"/>
    </location>
</feature>
<name>A0A1Y2FA41_9BASI</name>
<feature type="compositionally biased region" description="Acidic residues" evidence="5">
    <location>
        <begin position="755"/>
        <end position="786"/>
    </location>
</feature>
<evidence type="ECO:0000256" key="3">
    <source>
        <dbReference type="ARBA" id="ARBA00038335"/>
    </source>
</evidence>
<evidence type="ECO:0000256" key="4">
    <source>
        <dbReference type="PROSITE-ProRule" id="PRU00221"/>
    </source>
</evidence>
<feature type="compositionally biased region" description="Acidic residues" evidence="5">
    <location>
        <begin position="723"/>
        <end position="747"/>
    </location>
</feature>
<dbReference type="STRING" id="106004.A0A1Y2FA41"/>
<evidence type="ECO:0000256" key="5">
    <source>
        <dbReference type="SAM" id="MobiDB-lite"/>
    </source>
</evidence>
<evidence type="ECO:0000256" key="1">
    <source>
        <dbReference type="ARBA" id="ARBA00004123"/>
    </source>
</evidence>
<dbReference type="InterPro" id="IPR001680">
    <property type="entry name" value="WD40_rpt"/>
</dbReference>
<protein>
    <recommendedName>
        <fullName evidence="6">Small-subunit processome Utp12 domain-containing protein</fullName>
    </recommendedName>
</protein>
<feature type="compositionally biased region" description="Low complexity" evidence="5">
    <location>
        <begin position="98"/>
        <end position="107"/>
    </location>
</feature>
<evidence type="ECO:0000313" key="7">
    <source>
        <dbReference type="EMBL" id="ORY80778.1"/>
    </source>
</evidence>
<proteinExistence type="inferred from homology"/>
<accession>A0A1Y2FA41</accession>
<keyword evidence="8" id="KW-1185">Reference proteome</keyword>
<dbReference type="PANTHER" id="PTHR44267">
    <property type="entry name" value="WD REPEAT-CONTAINING PROTEIN 43"/>
    <property type="match status" value="1"/>
</dbReference>
<feature type="domain" description="Small-subunit processome Utp12" evidence="6">
    <location>
        <begin position="579"/>
        <end position="691"/>
    </location>
</feature>
<dbReference type="Proteomes" id="UP000193467">
    <property type="component" value="Unassembled WGS sequence"/>
</dbReference>
<dbReference type="Gene3D" id="2.130.10.10">
    <property type="entry name" value="YVTN repeat-like/Quinoprotein amine dehydrogenase"/>
    <property type="match status" value="1"/>
</dbReference>